<dbReference type="CDD" id="cd00085">
    <property type="entry name" value="HNHc"/>
    <property type="match status" value="1"/>
</dbReference>
<dbReference type="GO" id="GO:0008270">
    <property type="term" value="F:zinc ion binding"/>
    <property type="evidence" value="ECO:0007669"/>
    <property type="project" value="InterPro"/>
</dbReference>
<accession>A0A1C3IJX3</accession>
<dbReference type="InterPro" id="IPR003615">
    <property type="entry name" value="HNH_nuc"/>
</dbReference>
<sequence>MKIGKLVQTLLPKILEYCEQKSQNEFECLCDADYSKRNFNLNFPFLVPISSLSSDLSKRYWTKAYLVRGQTVRACSQWFEKDEVYFTKYLERIGIDYDHSQVESELLESRTISSCRPSVITLRTKSRYRGNAIANAQNLLVRNILSNLGTEQFLEEDWQETKAYFNHRCVYCGESKELIIEHAIPINKVYLGEHRLGNLVPSCKECNSAKASKDFREFLEGCDDQIAVIEAYMAEKNYTPLENSEQVSMILEMAYLEGGIVAERYISIINELFVPVDDKQHRNT</sequence>
<dbReference type="InterPro" id="IPR002711">
    <property type="entry name" value="HNH"/>
</dbReference>
<dbReference type="EMBL" id="FLQP01000011">
    <property type="protein sequence ID" value="SBS61741.1"/>
    <property type="molecule type" value="Genomic_DNA"/>
</dbReference>
<name>A0A1C3IJX3_9VIBR</name>
<dbReference type="SMART" id="SM00507">
    <property type="entry name" value="HNHc"/>
    <property type="match status" value="1"/>
</dbReference>
<dbReference type="RefSeq" id="WP_065678380.1">
    <property type="nucleotide sequence ID" value="NZ_AP025460.1"/>
</dbReference>
<proteinExistence type="predicted"/>
<feature type="domain" description="HNH nuclease" evidence="1">
    <location>
        <begin position="156"/>
        <end position="208"/>
    </location>
</feature>
<protein>
    <submittedName>
        <fullName evidence="2">HNH endonuclease</fullName>
    </submittedName>
</protein>
<dbReference type="GeneID" id="94233055"/>
<dbReference type="Proteomes" id="UP000092876">
    <property type="component" value="Unassembled WGS sequence"/>
</dbReference>
<gene>
    <name evidence="2" type="ORF">VAT7223_00810</name>
</gene>
<dbReference type="GO" id="GO:0004519">
    <property type="term" value="F:endonuclease activity"/>
    <property type="evidence" value="ECO:0007669"/>
    <property type="project" value="UniProtKB-KW"/>
</dbReference>
<keyword evidence="2" id="KW-0378">Hydrolase</keyword>
<dbReference type="Gene3D" id="1.10.30.50">
    <property type="match status" value="1"/>
</dbReference>
<dbReference type="GO" id="GO:0003676">
    <property type="term" value="F:nucleic acid binding"/>
    <property type="evidence" value="ECO:0007669"/>
    <property type="project" value="InterPro"/>
</dbReference>
<dbReference type="Pfam" id="PF01844">
    <property type="entry name" value="HNH"/>
    <property type="match status" value="1"/>
</dbReference>
<keyword evidence="2" id="KW-0255">Endonuclease</keyword>
<keyword evidence="2" id="KW-0540">Nuclease</keyword>
<dbReference type="AlphaFoldDB" id="A0A1C3IJX3"/>
<organism evidence="2 3">
    <name type="scientific">Vibrio atlanticus</name>
    <dbReference type="NCBI Taxonomy" id="693153"/>
    <lineage>
        <taxon>Bacteria</taxon>
        <taxon>Pseudomonadati</taxon>
        <taxon>Pseudomonadota</taxon>
        <taxon>Gammaproteobacteria</taxon>
        <taxon>Vibrionales</taxon>
        <taxon>Vibrionaceae</taxon>
        <taxon>Vibrio</taxon>
    </lineage>
</organism>
<reference evidence="3" key="1">
    <citation type="submission" date="2016-06" db="EMBL/GenBank/DDBJ databases">
        <authorList>
            <person name="Rodrigo-Torres Lidia"/>
            <person name="Arahal R.David."/>
        </authorList>
    </citation>
    <scope>NUCLEOTIDE SEQUENCE [LARGE SCALE GENOMIC DNA]</scope>
    <source>
        <strain evidence="3">CECT 7223</strain>
    </source>
</reference>
<evidence type="ECO:0000313" key="2">
    <source>
        <dbReference type="EMBL" id="SBS61741.1"/>
    </source>
</evidence>
<evidence type="ECO:0000259" key="1">
    <source>
        <dbReference type="SMART" id="SM00507"/>
    </source>
</evidence>
<evidence type="ECO:0000313" key="3">
    <source>
        <dbReference type="Proteomes" id="UP000092876"/>
    </source>
</evidence>